<feature type="domain" description="Helicase C-terminal" evidence="4">
    <location>
        <begin position="447"/>
        <end position="607"/>
    </location>
</feature>
<gene>
    <name evidence="5" type="ORF">EVOR1521_LOCUS26301</name>
</gene>
<dbReference type="AlphaFoldDB" id="A0AA36JDI4"/>
<dbReference type="InterPro" id="IPR046768">
    <property type="entry name" value="ExoX-like_C"/>
</dbReference>
<dbReference type="GO" id="GO:0031297">
    <property type="term" value="P:replication fork processing"/>
    <property type="evidence" value="ECO:0007669"/>
    <property type="project" value="TreeGrafter"/>
</dbReference>
<keyword evidence="6" id="KW-1185">Reference proteome</keyword>
<dbReference type="EMBL" id="CAUJNA010003505">
    <property type="protein sequence ID" value="CAJ1403679.1"/>
    <property type="molecule type" value="Genomic_DNA"/>
</dbReference>
<organism evidence="5 6">
    <name type="scientific">Effrenium voratum</name>
    <dbReference type="NCBI Taxonomy" id="2562239"/>
    <lineage>
        <taxon>Eukaryota</taxon>
        <taxon>Sar</taxon>
        <taxon>Alveolata</taxon>
        <taxon>Dinophyceae</taxon>
        <taxon>Suessiales</taxon>
        <taxon>Symbiodiniaceae</taxon>
        <taxon>Effrenium</taxon>
    </lineage>
</organism>
<dbReference type="PROSITE" id="PS51194">
    <property type="entry name" value="HELICASE_CTER"/>
    <property type="match status" value="1"/>
</dbReference>
<dbReference type="InterPro" id="IPR014001">
    <property type="entry name" value="Helicase_ATP-bd"/>
</dbReference>
<dbReference type="GO" id="GO:0005524">
    <property type="term" value="F:ATP binding"/>
    <property type="evidence" value="ECO:0007669"/>
    <property type="project" value="InterPro"/>
</dbReference>
<proteinExistence type="predicted"/>
<feature type="domain" description="Helicase ATP-binding" evidence="3">
    <location>
        <begin position="179"/>
        <end position="342"/>
    </location>
</feature>
<dbReference type="Pfam" id="PF20600">
    <property type="entry name" value="ExoX-like_C"/>
    <property type="match status" value="1"/>
</dbReference>
<dbReference type="Pfam" id="PF00271">
    <property type="entry name" value="Helicase_C"/>
    <property type="match status" value="1"/>
</dbReference>
<dbReference type="InterPro" id="IPR027417">
    <property type="entry name" value="P-loop_NTPase"/>
</dbReference>
<protein>
    <submittedName>
        <fullName evidence="5">Uncharacterized protein</fullName>
    </submittedName>
</protein>
<dbReference type="CDD" id="cd18793">
    <property type="entry name" value="SF2_C_SNF"/>
    <property type="match status" value="1"/>
</dbReference>
<dbReference type="PANTHER" id="PTHR45766">
    <property type="entry name" value="DNA ANNEALING HELICASE AND ENDONUCLEASE ZRANB3 FAMILY MEMBER"/>
    <property type="match status" value="1"/>
</dbReference>
<dbReference type="Gene3D" id="3.40.50.10810">
    <property type="entry name" value="Tandem AAA-ATPase domain"/>
    <property type="match status" value="1"/>
</dbReference>
<dbReference type="SMART" id="SM00487">
    <property type="entry name" value="DEXDc"/>
    <property type="match status" value="1"/>
</dbReference>
<sequence length="671" mass="74642">MAGAADGSTVFMFGKHKGRSFQEVAQSEPSYCAWALKMESPSGALQDFVTFLGGARKEPREVKDGLQLPADAFFLCEMVADDQFVVRCEKQGGKEGTAFLPPHLWHAIGALPGAVQMNRSWAFPASSYEPVMARLEEMGKAEGVPWWVRKLLKAPREAQGLQEARLPDGLMPYQLEGVEFGLSRNGRVLLADDMGLGKTLQALALARQFPEWPVLVVCPSSLRWVWKEQAISWFSETLRPEEVQVIQKGSDQLCPKAQMWIISYNLLASDAKKGRFQRRPNGQPHGLVIADESHNIKDWSAARTKVLVPLLRQASRAVLLSGTPIRNAPDELHPQLCALMPELNLRIAEFRSRYCLQQLQNFGGRQVNRVVGSRCAAELNFLLTSTVMIRRLKQDVLSQLPSKRRQRIPLQVGDSKMKEISSSREAEGMGEGAPNLFQKIAQAKLPAVKEYISEVLDRVNEKIIIFAHHQNMMDEIAAVLSKQLSKGHSFVRIDGHTAQAKRPEMVQKFQEDCNCRIALLSITACGEGITLTAASLVIFAELYWVPGAVEQAEARAHRLGSSHSKVVVEFLVVPDSADERIYKRLEQKKQDTSHVLDGAPESMNVTLSQQTPRKRQVSPVIFPTVETKKKPRCDTPSPVDRVKAREVEDDRAKVQALLKAIQAGRKALGAG</sequence>
<dbReference type="InterPro" id="IPR001650">
    <property type="entry name" value="Helicase_C-like"/>
</dbReference>
<dbReference type="Pfam" id="PF00176">
    <property type="entry name" value="SNF2-rel_dom"/>
    <property type="match status" value="1"/>
</dbReference>
<dbReference type="InterPro" id="IPR038718">
    <property type="entry name" value="SNF2-like_sf"/>
</dbReference>
<name>A0AA36JDI4_9DINO</name>
<dbReference type="GO" id="GO:0016787">
    <property type="term" value="F:hydrolase activity"/>
    <property type="evidence" value="ECO:0007669"/>
    <property type="project" value="UniProtKB-KW"/>
</dbReference>
<dbReference type="PANTHER" id="PTHR45766:SF6">
    <property type="entry name" value="SWI_SNF-RELATED MATRIX-ASSOCIATED ACTIN-DEPENDENT REGULATOR OF CHROMATIN SUBFAMILY A-LIKE PROTEIN 1"/>
    <property type="match status" value="1"/>
</dbReference>
<evidence type="ECO:0000259" key="3">
    <source>
        <dbReference type="PROSITE" id="PS51192"/>
    </source>
</evidence>
<dbReference type="GO" id="GO:0006281">
    <property type="term" value="P:DNA repair"/>
    <property type="evidence" value="ECO:0007669"/>
    <property type="project" value="TreeGrafter"/>
</dbReference>
<dbReference type="SMART" id="SM00490">
    <property type="entry name" value="HELICc"/>
    <property type="match status" value="1"/>
</dbReference>
<dbReference type="Gene3D" id="3.40.50.300">
    <property type="entry name" value="P-loop containing nucleotide triphosphate hydrolases"/>
    <property type="match status" value="1"/>
</dbReference>
<dbReference type="GO" id="GO:0043596">
    <property type="term" value="C:nuclear replication fork"/>
    <property type="evidence" value="ECO:0007669"/>
    <property type="project" value="TreeGrafter"/>
</dbReference>
<reference evidence="5" key="1">
    <citation type="submission" date="2023-08" db="EMBL/GenBank/DDBJ databases">
        <authorList>
            <person name="Chen Y."/>
            <person name="Shah S."/>
            <person name="Dougan E. K."/>
            <person name="Thang M."/>
            <person name="Chan C."/>
        </authorList>
    </citation>
    <scope>NUCLEOTIDE SEQUENCE</scope>
</reference>
<feature type="region of interest" description="Disordered" evidence="2">
    <location>
        <begin position="627"/>
        <end position="648"/>
    </location>
</feature>
<comment type="caution">
    <text evidence="5">The sequence shown here is derived from an EMBL/GenBank/DDBJ whole genome shotgun (WGS) entry which is preliminary data.</text>
</comment>
<evidence type="ECO:0000259" key="4">
    <source>
        <dbReference type="PROSITE" id="PS51194"/>
    </source>
</evidence>
<keyword evidence="1" id="KW-0378">Hydrolase</keyword>
<evidence type="ECO:0000313" key="6">
    <source>
        <dbReference type="Proteomes" id="UP001178507"/>
    </source>
</evidence>
<dbReference type="PROSITE" id="PS51192">
    <property type="entry name" value="HELICASE_ATP_BIND_1"/>
    <property type="match status" value="1"/>
</dbReference>
<dbReference type="Proteomes" id="UP001178507">
    <property type="component" value="Unassembled WGS sequence"/>
</dbReference>
<accession>A0AA36JDI4</accession>
<evidence type="ECO:0000256" key="2">
    <source>
        <dbReference type="SAM" id="MobiDB-lite"/>
    </source>
</evidence>
<dbReference type="InterPro" id="IPR000330">
    <property type="entry name" value="SNF2_N"/>
</dbReference>
<dbReference type="InterPro" id="IPR049730">
    <property type="entry name" value="SNF2/RAD54-like_C"/>
</dbReference>
<dbReference type="SUPFAM" id="SSF52540">
    <property type="entry name" value="P-loop containing nucleoside triphosphate hydrolases"/>
    <property type="match status" value="2"/>
</dbReference>
<evidence type="ECO:0000313" key="5">
    <source>
        <dbReference type="EMBL" id="CAJ1403679.1"/>
    </source>
</evidence>
<evidence type="ECO:0000256" key="1">
    <source>
        <dbReference type="ARBA" id="ARBA00022801"/>
    </source>
</evidence>